<dbReference type="InterPro" id="IPR002514">
    <property type="entry name" value="Transposase_8"/>
</dbReference>
<dbReference type="SUPFAM" id="SSF48295">
    <property type="entry name" value="TrpR-like"/>
    <property type="match status" value="1"/>
</dbReference>
<dbReference type="Proteomes" id="UP001314635">
    <property type="component" value="Unassembled WGS sequence"/>
</dbReference>
<gene>
    <name evidence="1" type="ORF">JQ619_05350</name>
</gene>
<dbReference type="Pfam" id="PF01527">
    <property type="entry name" value="HTH_Tnp_1"/>
    <property type="match status" value="1"/>
</dbReference>
<evidence type="ECO:0000313" key="1">
    <source>
        <dbReference type="EMBL" id="MBR1135181.1"/>
    </source>
</evidence>
<proteinExistence type="predicted"/>
<comment type="caution">
    <text evidence="1">The sequence shown here is derived from an EMBL/GenBank/DDBJ whole genome shotgun (WGS) entry which is preliminary data.</text>
</comment>
<dbReference type="InterPro" id="IPR010921">
    <property type="entry name" value="Trp_repressor/repl_initiator"/>
</dbReference>
<evidence type="ECO:0000313" key="2">
    <source>
        <dbReference type="Proteomes" id="UP001314635"/>
    </source>
</evidence>
<dbReference type="PANTHER" id="PTHR37936:SF3">
    <property type="entry name" value="TRANSPOSASE INSC FOR INSERTION ELEMENT IS2A-RELATED"/>
    <property type="match status" value="1"/>
</dbReference>
<organism evidence="1 2">
    <name type="scientific">Bradyrhizobium denitrificans</name>
    <dbReference type="NCBI Taxonomy" id="2734912"/>
    <lineage>
        <taxon>Bacteria</taxon>
        <taxon>Pseudomonadati</taxon>
        <taxon>Pseudomonadota</taxon>
        <taxon>Alphaproteobacteria</taxon>
        <taxon>Hyphomicrobiales</taxon>
        <taxon>Nitrobacteraceae</taxon>
        <taxon>Bradyrhizobium</taxon>
    </lineage>
</organism>
<dbReference type="PANTHER" id="PTHR37936">
    <property type="entry name" value="TRANSPOSASE INSC FOR INSERTION ELEMENT IS2A-RELATED"/>
    <property type="match status" value="1"/>
</dbReference>
<keyword evidence="2" id="KW-1185">Reference proteome</keyword>
<reference evidence="2" key="1">
    <citation type="journal article" date="2021" name="ISME J.">
        <title>Evolutionary origin and ecological implication of a unique nif island in free-living Bradyrhizobium lineages.</title>
        <authorList>
            <person name="Tao J."/>
        </authorList>
    </citation>
    <scope>NUCLEOTIDE SEQUENCE [LARGE SCALE GENOMIC DNA]</scope>
    <source>
        <strain evidence="2">SZCCT0094</strain>
    </source>
</reference>
<sequence>MKCVTQSCPLGVQTKRCARGSVIQRVGGAESENDLRRRRHWSQADKERVVAAALEPGATILGVARTFGVHASQVFRWRQQQCGKPTSAPGFAAVTIAAEPPVAASRTQGLIEVELGAETRIRISGAADAATVTAVIAALRAGKR</sequence>
<dbReference type="NCBIfam" id="NF047595">
    <property type="entry name" value="IS66_ISRel24_TnpA"/>
    <property type="match status" value="1"/>
</dbReference>
<dbReference type="EMBL" id="JAFCLK010000004">
    <property type="protein sequence ID" value="MBR1135181.1"/>
    <property type="molecule type" value="Genomic_DNA"/>
</dbReference>
<protein>
    <submittedName>
        <fullName evidence="1">Transposase</fullName>
    </submittedName>
</protein>
<dbReference type="RefSeq" id="WP_172238584.1">
    <property type="nucleotide sequence ID" value="NZ_JABFDP010000020.1"/>
</dbReference>
<accession>A0ABS5G3A3</accession>
<name>A0ABS5G3A3_9BRAD</name>